<dbReference type="InterPro" id="IPR059068">
    <property type="entry name" value="TPR_P4H"/>
</dbReference>
<dbReference type="InterPro" id="IPR013547">
    <property type="entry name" value="P4H_N"/>
</dbReference>
<name>A0A6J1LB50_DROHY</name>
<proteinExistence type="predicted"/>
<gene>
    <name evidence="5" type="primary">LOC111592488</name>
</gene>
<dbReference type="SUPFAM" id="SSF48452">
    <property type="entry name" value="TPR-like"/>
    <property type="match status" value="1"/>
</dbReference>
<evidence type="ECO:0000259" key="3">
    <source>
        <dbReference type="Pfam" id="PF23558"/>
    </source>
</evidence>
<feature type="signal peptide" evidence="1">
    <location>
        <begin position="1"/>
        <end position="23"/>
    </location>
</feature>
<dbReference type="Gene3D" id="6.10.140.1460">
    <property type="match status" value="1"/>
</dbReference>
<dbReference type="OMA" id="WKHEIFD"/>
<evidence type="ECO:0000256" key="1">
    <source>
        <dbReference type="SAM" id="SignalP"/>
    </source>
</evidence>
<organism evidence="4 5">
    <name type="scientific">Drosophila hydei</name>
    <name type="common">Fruit fly</name>
    <dbReference type="NCBI Taxonomy" id="7224"/>
    <lineage>
        <taxon>Eukaryota</taxon>
        <taxon>Metazoa</taxon>
        <taxon>Ecdysozoa</taxon>
        <taxon>Arthropoda</taxon>
        <taxon>Hexapoda</taxon>
        <taxon>Insecta</taxon>
        <taxon>Pterygota</taxon>
        <taxon>Neoptera</taxon>
        <taxon>Endopterygota</taxon>
        <taxon>Diptera</taxon>
        <taxon>Brachycera</taxon>
        <taxon>Muscomorpha</taxon>
        <taxon>Ephydroidea</taxon>
        <taxon>Drosophilidae</taxon>
        <taxon>Drosophila</taxon>
    </lineage>
</organism>
<dbReference type="Proteomes" id="UP000504633">
    <property type="component" value="Unplaced"/>
</dbReference>
<dbReference type="Gene3D" id="1.25.40.10">
    <property type="entry name" value="Tetratricopeptide repeat domain"/>
    <property type="match status" value="1"/>
</dbReference>
<dbReference type="Pfam" id="PF23558">
    <property type="entry name" value="TPR_P4H"/>
    <property type="match status" value="1"/>
</dbReference>
<dbReference type="KEGG" id="dhe:111592488"/>
<feature type="domain" description="Prolyl 4-hydroxylase peptide-substrate-binding" evidence="3">
    <location>
        <begin position="176"/>
        <end position="258"/>
    </location>
</feature>
<feature type="chain" id="PRO_5026997985" evidence="1">
    <location>
        <begin position="24"/>
        <end position="285"/>
    </location>
</feature>
<evidence type="ECO:0000313" key="4">
    <source>
        <dbReference type="Proteomes" id="UP000504633"/>
    </source>
</evidence>
<evidence type="ECO:0000259" key="2">
    <source>
        <dbReference type="Pfam" id="PF08336"/>
    </source>
</evidence>
<sequence length="285" mass="32394">MIRMTAALLMFGLGCLHMGFIFAEFAEPSNGIASYLELEAVLVKQLESYLDKVENEQDMITSHLLDINQVHIDIDDTEEHFGNPVNAFRTISRFTSTWKHEILDVLLDNSTYSTYVNGVANEMNKKKLEVPLNEHLLGASDNLLELQESEGLTTSELANEEVLRDENSGKSVILSASDCYVFGRNLNQLQHYEYAAQWLLQAQQRAAQEAPTFPNVSKTRILEELSLAYRKLDNIKLANKLNNEILKLEPTNEAALNNKILLQKELILERITMSKLNQDGLRYEC</sequence>
<keyword evidence="1" id="KW-0732">Signal</keyword>
<dbReference type="RefSeq" id="XP_023160476.2">
    <property type="nucleotide sequence ID" value="XM_023304708.2"/>
</dbReference>
<dbReference type="GeneID" id="111592488"/>
<evidence type="ECO:0000313" key="5">
    <source>
        <dbReference type="RefSeq" id="XP_023160476.2"/>
    </source>
</evidence>
<protein>
    <submittedName>
        <fullName evidence="5">Prolyl 4-hydroxylase subunit alpha-1-like</fullName>
    </submittedName>
</protein>
<dbReference type="Pfam" id="PF08336">
    <property type="entry name" value="P4Ha_N"/>
    <property type="match status" value="1"/>
</dbReference>
<dbReference type="GO" id="GO:0005783">
    <property type="term" value="C:endoplasmic reticulum"/>
    <property type="evidence" value="ECO:0007669"/>
    <property type="project" value="InterPro"/>
</dbReference>
<dbReference type="GO" id="GO:0004656">
    <property type="term" value="F:procollagen-proline 4-dioxygenase activity"/>
    <property type="evidence" value="ECO:0007669"/>
    <property type="project" value="InterPro"/>
</dbReference>
<feature type="domain" description="Prolyl 4-hydroxylase N-terminal" evidence="2">
    <location>
        <begin position="32"/>
        <end position="162"/>
    </location>
</feature>
<reference evidence="5" key="1">
    <citation type="submission" date="2025-08" db="UniProtKB">
        <authorList>
            <consortium name="RefSeq"/>
        </authorList>
    </citation>
    <scope>IDENTIFICATION</scope>
    <source>
        <strain evidence="5">15085-1641.00</strain>
        <tissue evidence="5">Whole body</tissue>
    </source>
</reference>
<dbReference type="PROSITE" id="PS51257">
    <property type="entry name" value="PROKAR_LIPOPROTEIN"/>
    <property type="match status" value="1"/>
</dbReference>
<dbReference type="InterPro" id="IPR011990">
    <property type="entry name" value="TPR-like_helical_dom_sf"/>
</dbReference>
<dbReference type="OrthoDB" id="7859885at2759"/>
<accession>A0A6J1LB50</accession>
<dbReference type="AlphaFoldDB" id="A0A6J1LB50"/>
<keyword evidence="4" id="KW-1185">Reference proteome</keyword>